<accession>A0ABX0ICC9</accession>
<keyword evidence="2" id="KW-1185">Reference proteome</keyword>
<dbReference type="RefSeq" id="WP_166236902.1">
    <property type="nucleotide sequence ID" value="NZ_JAAJBV010000006.1"/>
</dbReference>
<proteinExistence type="predicted"/>
<gene>
    <name evidence="1" type="ORF">G4L40_09150</name>
</gene>
<organism evidence="1 2">
    <name type="scientific">Flavobacterium celericrescens</name>
    <dbReference type="NCBI Taxonomy" id="2709780"/>
    <lineage>
        <taxon>Bacteria</taxon>
        <taxon>Pseudomonadati</taxon>
        <taxon>Bacteroidota</taxon>
        <taxon>Flavobacteriia</taxon>
        <taxon>Flavobacteriales</taxon>
        <taxon>Flavobacteriaceae</taxon>
        <taxon>Flavobacterium</taxon>
    </lineage>
</organism>
<reference evidence="1 2" key="1">
    <citation type="submission" date="2020-02" db="EMBL/GenBank/DDBJ databases">
        <authorList>
            <person name="Chen W.-M."/>
        </authorList>
    </citation>
    <scope>NUCLEOTIDE SEQUENCE [LARGE SCALE GENOMIC DNA]</scope>
    <source>
        <strain evidence="1 2">TWA-26</strain>
    </source>
</reference>
<evidence type="ECO:0000313" key="2">
    <source>
        <dbReference type="Proteomes" id="UP000761423"/>
    </source>
</evidence>
<name>A0ABX0ICC9_9FLAO</name>
<comment type="caution">
    <text evidence="1">The sequence shown here is derived from an EMBL/GenBank/DDBJ whole genome shotgun (WGS) entry which is preliminary data.</text>
</comment>
<dbReference type="Proteomes" id="UP000761423">
    <property type="component" value="Unassembled WGS sequence"/>
</dbReference>
<sequence>MKATYTSIPVDLCQYALINNRVNHLKLFLYLKTTSSGHISMKNYNLYSAWASDLELSERTIRNLFKWLIKNKWLTVNSKKVSYRIISYKQLNRKLGFTNPKCFVFEEEFSKLKSFCSASVCTQAAKRKRYFDKIKRQSVSKLGDTSKNCNSRRNNLELSTSYLASFLGVSKTTAHNIKKDATKFHLLEIKSQKNYLLDKLGNKIEQDKMMIFRKNNQKLSGRLRTKKGFIAVIESDLVKSNLIMKTKRFKYRENI</sequence>
<protein>
    <recommendedName>
        <fullName evidence="3">Helix-turn-helix domain-containing protein</fullName>
    </recommendedName>
</protein>
<evidence type="ECO:0008006" key="3">
    <source>
        <dbReference type="Google" id="ProtNLM"/>
    </source>
</evidence>
<evidence type="ECO:0000313" key="1">
    <source>
        <dbReference type="EMBL" id="NHM04866.1"/>
    </source>
</evidence>
<dbReference type="EMBL" id="JAAJBV010000006">
    <property type="protein sequence ID" value="NHM04866.1"/>
    <property type="molecule type" value="Genomic_DNA"/>
</dbReference>